<dbReference type="SUPFAM" id="SSF46934">
    <property type="entry name" value="UBA-like"/>
    <property type="match status" value="1"/>
</dbReference>
<dbReference type="Proteomes" id="UP000578531">
    <property type="component" value="Unassembled WGS sequence"/>
</dbReference>
<sequence length="90" mass="10179">MQDPRNIISKSRQDRFSCTTAVTEGITTPHTNIDDIEDNKLEQKIAHIRAKSPLRSTRECEEALELVNNDVDKALAFLAYLVLRIPGIQT</sequence>
<comment type="caution">
    <text evidence="1">The sequence shown here is derived from an EMBL/GenBank/DDBJ whole genome shotgun (WGS) entry which is preliminary data.</text>
</comment>
<evidence type="ECO:0000313" key="2">
    <source>
        <dbReference type="Proteomes" id="UP000578531"/>
    </source>
</evidence>
<accession>A0A8H6FM99</accession>
<evidence type="ECO:0000313" key="1">
    <source>
        <dbReference type="EMBL" id="KAF6231072.1"/>
    </source>
</evidence>
<reference evidence="1 2" key="1">
    <citation type="journal article" date="2020" name="Genomics">
        <title>Complete, high-quality genomes from long-read metagenomic sequencing of two wolf lichen thalli reveals enigmatic genome architecture.</title>
        <authorList>
            <person name="McKenzie S.K."/>
            <person name="Walston R.F."/>
            <person name="Allen J.L."/>
        </authorList>
    </citation>
    <scope>NUCLEOTIDE SEQUENCE [LARGE SCALE GENOMIC DNA]</scope>
    <source>
        <strain evidence="1">WasteWater2</strain>
    </source>
</reference>
<name>A0A8H6FM99_9LECA</name>
<gene>
    <name evidence="1" type="ORF">HO173_010772</name>
</gene>
<protein>
    <recommendedName>
        <fullName evidence="3">UBA domain-containing protein</fullName>
    </recommendedName>
</protein>
<keyword evidence="2" id="KW-1185">Reference proteome</keyword>
<proteinExistence type="predicted"/>
<dbReference type="RefSeq" id="XP_037160505.1">
    <property type="nucleotide sequence ID" value="XM_037312657.1"/>
</dbReference>
<dbReference type="InterPro" id="IPR009060">
    <property type="entry name" value="UBA-like_sf"/>
</dbReference>
<evidence type="ECO:0008006" key="3">
    <source>
        <dbReference type="Google" id="ProtNLM"/>
    </source>
</evidence>
<dbReference type="EMBL" id="JACCJC010000061">
    <property type="protein sequence ID" value="KAF6231072.1"/>
    <property type="molecule type" value="Genomic_DNA"/>
</dbReference>
<dbReference type="GeneID" id="59292418"/>
<organism evidence="1 2">
    <name type="scientific">Letharia columbiana</name>
    <dbReference type="NCBI Taxonomy" id="112416"/>
    <lineage>
        <taxon>Eukaryota</taxon>
        <taxon>Fungi</taxon>
        <taxon>Dikarya</taxon>
        <taxon>Ascomycota</taxon>
        <taxon>Pezizomycotina</taxon>
        <taxon>Lecanoromycetes</taxon>
        <taxon>OSLEUM clade</taxon>
        <taxon>Lecanoromycetidae</taxon>
        <taxon>Lecanorales</taxon>
        <taxon>Lecanorineae</taxon>
        <taxon>Parmeliaceae</taxon>
        <taxon>Letharia</taxon>
    </lineage>
</organism>
<dbReference type="AlphaFoldDB" id="A0A8H6FM99"/>